<feature type="transmembrane region" description="Helical" evidence="11">
    <location>
        <begin position="821"/>
        <end position="843"/>
    </location>
</feature>
<feature type="region of interest" description="Disordered" evidence="10">
    <location>
        <begin position="956"/>
        <end position="994"/>
    </location>
</feature>
<feature type="transmembrane region" description="Helical" evidence="11">
    <location>
        <begin position="548"/>
        <end position="570"/>
    </location>
</feature>
<feature type="transmembrane region" description="Helical" evidence="11">
    <location>
        <begin position="465"/>
        <end position="487"/>
    </location>
</feature>
<evidence type="ECO:0000256" key="10">
    <source>
        <dbReference type="SAM" id="MobiDB-lite"/>
    </source>
</evidence>
<accession>A0AAD6IXG1</accession>
<dbReference type="EC" id="2.3.3.13" evidence="5"/>
<dbReference type="PANTHER" id="PTHR46911:SF1">
    <property type="entry name" value="2-ISOPROPYLMALATE SYNTHASE"/>
    <property type="match status" value="1"/>
</dbReference>
<keyword evidence="6" id="KW-0808">Transferase</keyword>
<dbReference type="InterPro" id="IPR054692">
    <property type="entry name" value="LeuA-like_post-cat"/>
</dbReference>
<dbReference type="Proteomes" id="UP001221413">
    <property type="component" value="Unassembled WGS sequence"/>
</dbReference>
<dbReference type="AlphaFoldDB" id="A0AAD6IXG1"/>
<feature type="domain" description="2-isopropylmalate synthase-like post-catalytic" evidence="13">
    <location>
        <begin position="319"/>
        <end position="382"/>
    </location>
</feature>
<dbReference type="GO" id="GO:0016020">
    <property type="term" value="C:membrane"/>
    <property type="evidence" value="ECO:0007669"/>
    <property type="project" value="UniProtKB-SubCell"/>
</dbReference>
<evidence type="ECO:0000256" key="4">
    <source>
        <dbReference type="ARBA" id="ARBA00009767"/>
    </source>
</evidence>
<comment type="subcellular location">
    <subcellularLocation>
        <location evidence="2">Membrane</location>
        <topology evidence="2">Multi-pass membrane protein</topology>
    </subcellularLocation>
</comment>
<evidence type="ECO:0000259" key="12">
    <source>
        <dbReference type="Pfam" id="PF00682"/>
    </source>
</evidence>
<dbReference type="Gene3D" id="1.10.4160.10">
    <property type="entry name" value="Hydantoin permease"/>
    <property type="match status" value="1"/>
</dbReference>
<name>A0AAD6IXG1_DREDA</name>
<dbReference type="GO" id="GO:0009098">
    <property type="term" value="P:L-leucine biosynthetic process"/>
    <property type="evidence" value="ECO:0007669"/>
    <property type="project" value="TreeGrafter"/>
</dbReference>
<dbReference type="SUPFAM" id="SSF89000">
    <property type="entry name" value="post-HMGL domain-like"/>
    <property type="match status" value="1"/>
</dbReference>
<comment type="similarity">
    <text evidence="4">Belongs to the alpha-IPM synthase/homocitrate synthase family. LeuA type 2 subfamily.</text>
</comment>
<feature type="transmembrane region" description="Helical" evidence="11">
    <location>
        <begin position="741"/>
        <end position="766"/>
    </location>
</feature>
<dbReference type="PROSITE" id="PS00815">
    <property type="entry name" value="AIPM_HOMOCIT_SYNTH_1"/>
    <property type="match status" value="1"/>
</dbReference>
<dbReference type="CDD" id="cd11482">
    <property type="entry name" value="SLC-NCS1sbd_NRT1-like"/>
    <property type="match status" value="1"/>
</dbReference>
<feature type="domain" description="Pyruvate carboxyltransferase" evidence="12">
    <location>
        <begin position="34"/>
        <end position="300"/>
    </location>
</feature>
<dbReference type="SUPFAM" id="SSF51569">
    <property type="entry name" value="Aldolase"/>
    <property type="match status" value="1"/>
</dbReference>
<feature type="transmembrane region" description="Helical" evidence="11">
    <location>
        <begin position="675"/>
        <end position="695"/>
    </location>
</feature>
<comment type="caution">
    <text evidence="14">The sequence shown here is derived from an EMBL/GenBank/DDBJ whole genome shotgun (WGS) entry which is preliminary data.</text>
</comment>
<dbReference type="InterPro" id="IPR001248">
    <property type="entry name" value="Pur-cyt_permease"/>
</dbReference>
<feature type="transmembrane region" description="Helical" evidence="11">
    <location>
        <begin position="716"/>
        <end position="735"/>
    </location>
</feature>
<dbReference type="NCBIfam" id="NF002991">
    <property type="entry name" value="PRK03739.1"/>
    <property type="match status" value="1"/>
</dbReference>
<protein>
    <recommendedName>
        <fullName evidence="5">2-isopropylmalate synthase</fullName>
        <ecNumber evidence="5">2.3.3.13</ecNumber>
    </recommendedName>
</protein>
<feature type="transmembrane region" description="Helical" evidence="11">
    <location>
        <begin position="590"/>
        <end position="609"/>
    </location>
</feature>
<feature type="compositionally biased region" description="Acidic residues" evidence="10">
    <location>
        <begin position="976"/>
        <end position="988"/>
    </location>
</feature>
<evidence type="ECO:0000313" key="15">
    <source>
        <dbReference type="Proteomes" id="UP001221413"/>
    </source>
</evidence>
<dbReference type="GO" id="GO:0003852">
    <property type="term" value="F:2-isopropylmalate synthase activity"/>
    <property type="evidence" value="ECO:0007669"/>
    <property type="project" value="UniProtKB-EC"/>
</dbReference>
<organism evidence="14 15">
    <name type="scientific">Drechslerella dactyloides</name>
    <name type="common">Nematode-trapping fungus</name>
    <name type="synonym">Arthrobotrys dactyloides</name>
    <dbReference type="NCBI Taxonomy" id="74499"/>
    <lineage>
        <taxon>Eukaryota</taxon>
        <taxon>Fungi</taxon>
        <taxon>Dikarya</taxon>
        <taxon>Ascomycota</taxon>
        <taxon>Pezizomycotina</taxon>
        <taxon>Orbiliomycetes</taxon>
        <taxon>Orbiliales</taxon>
        <taxon>Orbiliaceae</taxon>
        <taxon>Drechslerella</taxon>
    </lineage>
</organism>
<proteinExistence type="inferred from homology"/>
<evidence type="ECO:0000256" key="6">
    <source>
        <dbReference type="ARBA" id="ARBA00022679"/>
    </source>
</evidence>
<keyword evidence="8 11" id="KW-1133">Transmembrane helix</keyword>
<comment type="catalytic activity">
    <reaction evidence="1">
        <text>3-methyl-2-oxobutanoate + acetyl-CoA + H2O = (2S)-2-isopropylmalate + CoA + H(+)</text>
        <dbReference type="Rhea" id="RHEA:21524"/>
        <dbReference type="ChEBI" id="CHEBI:1178"/>
        <dbReference type="ChEBI" id="CHEBI:11851"/>
        <dbReference type="ChEBI" id="CHEBI:15377"/>
        <dbReference type="ChEBI" id="CHEBI:15378"/>
        <dbReference type="ChEBI" id="CHEBI:57287"/>
        <dbReference type="ChEBI" id="CHEBI:57288"/>
        <dbReference type="EC" id="2.3.3.13"/>
    </reaction>
</comment>
<keyword evidence="15" id="KW-1185">Reference proteome</keyword>
<sequence length="994" mass="110401">MPMLKDPSRKYKSFKPIPLRDREWPDKTITKVPRWLATDLRDGNQSLPSPLDGEQKLRYFQLLVELGYKEIEVSFPSASQIDYDFTRHLIETPGLVPEDVWLQVISPCREDFIKRTAQSVYGAKKAIFHLYLATSECFRRVVFSNMTEDETLELAVKSTKLARSLTKDSQDPNVRATQWQYEFTTETFSDTSLDYIIRLCNAVKDAWEPTAENPIIFNLPATVELSTPNIYADQIEYFCRNISERELAQMAGADRIEGCLFGNGERTGNVDLVTLALNLYTQGISPGLDFSNMSKVISTVEELTKISVHARAPYAGQFAFCAFSGSHQDAIKKGFQSREKHPENERWVMPYLPLDPQDVGRTYEAVIRVNSQSGKGGAAWVVLQRMQLDLPRGLQVAFSKVVQKYSESANRELQPTEIVKLFEDTYFLRSTNVFRLLFISVPMTLHGYIGAKLHIPFPVLARSSFGFYFSYFAVVSRVVLACFWFGIQTTTGGNCVREMIKAIWPSFASFPNHLPEDAGTTSQGLLCYFLYWLIQFPFVLVHPTKVKTLFILKSILTPICGISLMAWAFHKTGGGPIFSDAATLRGSAAAWQWLGGLNSVLGQWSTLAVNISDFTRYARSPREQYVQPFIIPIAFTFISFMGISVTSASKIIYGKYYWDPLELISLWGNSSGERAARFFCAFAFTLATLGTNIAANSISAGNDFNALLPRYLNIRRGSILCAFIGGWVLVPWHILASAPRFLSFAGGYTVFLAPIAGVMTADYFLVKKGKVSVPAMYRPRGIYRYRAGINWRSLAAMLVGCIPCFPGFLHNINPAIGSSATMYMFSISWIYGYFVTAGVYWLIATLAPDAASTLAAAELGDLITQTQDQESISIEGDGVGSDGSEAGKEKSVLTGAAVVTNAKGPEMEASTERRALRPSPVSFDVTAVIACTAAIARPTTTATMIAGACAHGGRTTLHQRHERNRAPAVPPPLQAAEDEREEEDESDQSAERDE</sequence>
<evidence type="ECO:0000256" key="5">
    <source>
        <dbReference type="ARBA" id="ARBA00012973"/>
    </source>
</evidence>
<keyword evidence="9 11" id="KW-0472">Membrane</keyword>
<evidence type="ECO:0000313" key="14">
    <source>
        <dbReference type="EMBL" id="KAJ6259759.1"/>
    </source>
</evidence>
<dbReference type="Gene3D" id="3.20.20.70">
    <property type="entry name" value="Aldolase class I"/>
    <property type="match status" value="1"/>
</dbReference>
<comment type="similarity">
    <text evidence="3">Belongs to the purine-cytosine permease (2.A.39) family.</text>
</comment>
<dbReference type="InterPro" id="IPR000891">
    <property type="entry name" value="PYR_CT"/>
</dbReference>
<dbReference type="Pfam" id="PF22615">
    <property type="entry name" value="IPMS_D2"/>
    <property type="match status" value="1"/>
</dbReference>
<dbReference type="Pfam" id="PF02133">
    <property type="entry name" value="Transp_cyt_pur"/>
    <property type="match status" value="1"/>
</dbReference>
<feature type="transmembrane region" description="Helical" evidence="11">
    <location>
        <begin position="629"/>
        <end position="653"/>
    </location>
</feature>
<dbReference type="InterPro" id="IPR002034">
    <property type="entry name" value="AIPM/Hcit_synth_CS"/>
</dbReference>
<keyword evidence="7 11" id="KW-0812">Transmembrane</keyword>
<evidence type="ECO:0000256" key="11">
    <source>
        <dbReference type="SAM" id="Phobius"/>
    </source>
</evidence>
<dbReference type="InterPro" id="IPR013785">
    <property type="entry name" value="Aldolase_TIM"/>
</dbReference>
<dbReference type="EMBL" id="JAQGDS010000006">
    <property type="protein sequence ID" value="KAJ6259759.1"/>
    <property type="molecule type" value="Genomic_DNA"/>
</dbReference>
<gene>
    <name evidence="14" type="ORF">Dda_5399</name>
</gene>
<dbReference type="Gene3D" id="1.10.1220.20">
    <property type="match status" value="1"/>
</dbReference>
<evidence type="ECO:0000256" key="1">
    <source>
        <dbReference type="ARBA" id="ARBA00000064"/>
    </source>
</evidence>
<dbReference type="GO" id="GO:0005739">
    <property type="term" value="C:mitochondrion"/>
    <property type="evidence" value="ECO:0007669"/>
    <property type="project" value="TreeGrafter"/>
</dbReference>
<feature type="transmembrane region" description="Helical" evidence="11">
    <location>
        <begin position="523"/>
        <end position="541"/>
    </location>
</feature>
<evidence type="ECO:0000256" key="9">
    <source>
        <dbReference type="ARBA" id="ARBA00023136"/>
    </source>
</evidence>
<dbReference type="Pfam" id="PF00682">
    <property type="entry name" value="HMGL-like"/>
    <property type="match status" value="1"/>
</dbReference>
<evidence type="ECO:0000256" key="2">
    <source>
        <dbReference type="ARBA" id="ARBA00004141"/>
    </source>
</evidence>
<evidence type="ECO:0000256" key="7">
    <source>
        <dbReference type="ARBA" id="ARBA00022692"/>
    </source>
</evidence>
<evidence type="ECO:0000256" key="3">
    <source>
        <dbReference type="ARBA" id="ARBA00008974"/>
    </source>
</evidence>
<dbReference type="PANTHER" id="PTHR46911">
    <property type="match status" value="1"/>
</dbReference>
<dbReference type="GO" id="GO:0022857">
    <property type="term" value="F:transmembrane transporter activity"/>
    <property type="evidence" value="ECO:0007669"/>
    <property type="project" value="InterPro"/>
</dbReference>
<reference evidence="14" key="1">
    <citation type="submission" date="2023-01" db="EMBL/GenBank/DDBJ databases">
        <title>The chitinases involved in constricting ring structure development in the nematode-trapping fungus Drechslerella dactyloides.</title>
        <authorList>
            <person name="Wang R."/>
            <person name="Zhang L."/>
            <person name="Tang P."/>
            <person name="Li S."/>
            <person name="Liang L."/>
        </authorList>
    </citation>
    <scope>NUCLEOTIDE SEQUENCE</scope>
    <source>
        <strain evidence="14">YMF1.00031</strain>
    </source>
</reference>
<feature type="transmembrane region" description="Helical" evidence="11">
    <location>
        <begin position="433"/>
        <end position="453"/>
    </location>
</feature>
<evidence type="ECO:0000256" key="8">
    <source>
        <dbReference type="ARBA" id="ARBA00022989"/>
    </source>
</evidence>
<feature type="transmembrane region" description="Helical" evidence="11">
    <location>
        <begin position="787"/>
        <end position="809"/>
    </location>
</feature>
<evidence type="ECO:0000259" key="13">
    <source>
        <dbReference type="Pfam" id="PF22615"/>
    </source>
</evidence>